<accession>A0A7H0VDK6</accession>
<dbReference type="EMBL" id="CP060139">
    <property type="protein sequence ID" value="QNR23804.1"/>
    <property type="molecule type" value="Genomic_DNA"/>
</dbReference>
<evidence type="ECO:0000259" key="1">
    <source>
        <dbReference type="SMART" id="SM00464"/>
    </source>
</evidence>
<dbReference type="KEGG" id="chyd:H4K34_15715"/>
<reference evidence="2 3" key="1">
    <citation type="submission" date="2020-08" db="EMBL/GenBank/DDBJ databases">
        <title>Croceimicrobium hydrocarbonivorans gen. nov., sp. nov., a novel marine bacterium isolated from a bacterial consortium that degrades polyethylene terephthalate.</title>
        <authorList>
            <person name="Liu R."/>
        </authorList>
    </citation>
    <scope>NUCLEOTIDE SEQUENCE [LARGE SCALE GENOMIC DNA]</scope>
    <source>
        <strain evidence="2 3">A20-9</strain>
    </source>
</reference>
<organism evidence="2 3">
    <name type="scientific">Croceimicrobium hydrocarbonivorans</name>
    <dbReference type="NCBI Taxonomy" id="2761580"/>
    <lineage>
        <taxon>Bacteria</taxon>
        <taxon>Pseudomonadati</taxon>
        <taxon>Bacteroidota</taxon>
        <taxon>Flavobacteriia</taxon>
        <taxon>Flavobacteriales</taxon>
        <taxon>Owenweeksiaceae</taxon>
        <taxon>Croceimicrobium</taxon>
    </lineage>
</organism>
<proteinExistence type="predicted"/>
<dbReference type="InterPro" id="IPR046336">
    <property type="entry name" value="Lon_prtase_N_sf"/>
</dbReference>
<dbReference type="SMART" id="SM00464">
    <property type="entry name" value="LON"/>
    <property type="match status" value="1"/>
</dbReference>
<feature type="domain" description="Lon N-terminal" evidence="1">
    <location>
        <begin position="3"/>
        <end position="179"/>
    </location>
</feature>
<protein>
    <submittedName>
        <fullName evidence="2">LON peptidase substrate-binding domain-containing protein</fullName>
    </submittedName>
</protein>
<dbReference type="RefSeq" id="WP_210758339.1">
    <property type="nucleotide sequence ID" value="NZ_CP060139.1"/>
</dbReference>
<evidence type="ECO:0000313" key="2">
    <source>
        <dbReference type="EMBL" id="QNR23804.1"/>
    </source>
</evidence>
<dbReference type="SUPFAM" id="SSF88697">
    <property type="entry name" value="PUA domain-like"/>
    <property type="match status" value="1"/>
</dbReference>
<gene>
    <name evidence="2" type="ORF">H4K34_15715</name>
</gene>
<dbReference type="InterPro" id="IPR003111">
    <property type="entry name" value="Lon_prtase_N"/>
</dbReference>
<name>A0A7H0VDK6_9FLAO</name>
<dbReference type="Gene3D" id="2.30.130.40">
    <property type="entry name" value="LON domain-like"/>
    <property type="match status" value="1"/>
</dbReference>
<evidence type="ECO:0000313" key="3">
    <source>
        <dbReference type="Proteomes" id="UP000516305"/>
    </source>
</evidence>
<dbReference type="Pfam" id="PF02190">
    <property type="entry name" value="LON_substr_bdg"/>
    <property type="match status" value="1"/>
</dbReference>
<dbReference type="Proteomes" id="UP000516305">
    <property type="component" value="Chromosome"/>
</dbReference>
<dbReference type="InterPro" id="IPR015947">
    <property type="entry name" value="PUA-like_sf"/>
</dbReference>
<dbReference type="AlphaFoldDB" id="A0A7H0VDK6"/>
<sequence length="197" mass="22991">MEKFPLFPLNLFMLPGDYTQLYIFEERYKQLINESWEQDSSFGLPFSNKLNARNYGTAVKVHEIVKRHANGEMEIVIRAVGNFRLDKFHYQKEGKLYPCGEVEFFTPDGKAKASEGLLARFKEHLLQSNNLDAELLALESPSIFEIAGVLNLSDIQKMEFVGIRGLAKMEDYLFNYLRYLELLQEQEAHVYQNFYLN</sequence>
<keyword evidence="3" id="KW-1185">Reference proteome</keyword>